<protein>
    <submittedName>
        <fullName evidence="7">Organic hydroperoxide resistance transcriptional regulator</fullName>
    </submittedName>
</protein>
<evidence type="ECO:0000259" key="6">
    <source>
        <dbReference type="PROSITE" id="PS50995"/>
    </source>
</evidence>
<dbReference type="FunFam" id="1.10.10.10:FF:000163">
    <property type="entry name" value="MarR family transcriptional regulator"/>
    <property type="match status" value="1"/>
</dbReference>
<dbReference type="PANTHER" id="PTHR33164">
    <property type="entry name" value="TRANSCRIPTIONAL REGULATOR, MARR FAMILY"/>
    <property type="match status" value="1"/>
</dbReference>
<dbReference type="InterPro" id="IPR039422">
    <property type="entry name" value="MarR/SlyA-like"/>
</dbReference>
<keyword evidence="3" id="KW-0805">Transcription regulation</keyword>
<comment type="subcellular location">
    <subcellularLocation>
        <location evidence="1">Cytoplasm</location>
    </subcellularLocation>
</comment>
<dbReference type="GO" id="GO:0003677">
    <property type="term" value="F:DNA binding"/>
    <property type="evidence" value="ECO:0007669"/>
    <property type="project" value="UniProtKB-KW"/>
</dbReference>
<dbReference type="PANTHER" id="PTHR33164:SF5">
    <property type="entry name" value="ORGANIC HYDROPEROXIDE RESISTANCE TRANSCRIPTIONAL REGULATOR"/>
    <property type="match status" value="1"/>
</dbReference>
<evidence type="ECO:0000256" key="1">
    <source>
        <dbReference type="ARBA" id="ARBA00004496"/>
    </source>
</evidence>
<feature type="domain" description="HTH marR-type" evidence="6">
    <location>
        <begin position="27"/>
        <end position="157"/>
    </location>
</feature>
<evidence type="ECO:0000313" key="7">
    <source>
        <dbReference type="EMBL" id="CTQ43031.1"/>
    </source>
</evidence>
<dbReference type="Proteomes" id="UP000048926">
    <property type="component" value="Unassembled WGS sequence"/>
</dbReference>
<dbReference type="InterPro" id="IPR055166">
    <property type="entry name" value="Transc_reg_Sar_Rot_HTH"/>
</dbReference>
<proteinExistence type="predicted"/>
<dbReference type="SMART" id="SM00347">
    <property type="entry name" value="HTH_MARR"/>
    <property type="match status" value="1"/>
</dbReference>
<dbReference type="Gene3D" id="1.10.10.10">
    <property type="entry name" value="Winged helix-like DNA-binding domain superfamily/Winged helix DNA-binding domain"/>
    <property type="match status" value="1"/>
</dbReference>
<dbReference type="InterPro" id="IPR000835">
    <property type="entry name" value="HTH_MarR-typ"/>
</dbReference>
<dbReference type="InterPro" id="IPR036388">
    <property type="entry name" value="WH-like_DNA-bd_sf"/>
</dbReference>
<keyword evidence="4" id="KW-0238">DNA-binding</keyword>
<dbReference type="GO" id="GO:0006950">
    <property type="term" value="P:response to stress"/>
    <property type="evidence" value="ECO:0007669"/>
    <property type="project" value="TreeGrafter"/>
</dbReference>
<dbReference type="STRING" id="187304.B0E33_22855"/>
<dbReference type="InterPro" id="IPR036390">
    <property type="entry name" value="WH_DNA-bd_sf"/>
</dbReference>
<keyword evidence="2" id="KW-0963">Cytoplasm</keyword>
<dbReference type="EMBL" id="CXST01000001">
    <property type="protein sequence ID" value="CTQ43031.1"/>
    <property type="molecule type" value="Genomic_DNA"/>
</dbReference>
<dbReference type="Pfam" id="PF22381">
    <property type="entry name" value="Staph_reg_Sar_Rot"/>
    <property type="match status" value="1"/>
</dbReference>
<dbReference type="RefSeq" id="WP_023000827.1">
    <property type="nucleotide sequence ID" value="NZ_CP045627.1"/>
</dbReference>
<gene>
    <name evidence="7" type="primary">ohrR_3</name>
    <name evidence="7" type="ORF">LAL4801_01468</name>
</gene>
<dbReference type="GO" id="GO:0003700">
    <property type="term" value="F:DNA-binding transcription factor activity"/>
    <property type="evidence" value="ECO:0007669"/>
    <property type="project" value="InterPro"/>
</dbReference>
<keyword evidence="5" id="KW-0804">Transcription</keyword>
<dbReference type="GO" id="GO:0005737">
    <property type="term" value="C:cytoplasm"/>
    <property type="evidence" value="ECO:0007669"/>
    <property type="project" value="UniProtKB-SubCell"/>
</dbReference>
<evidence type="ECO:0000256" key="2">
    <source>
        <dbReference type="ARBA" id="ARBA00022490"/>
    </source>
</evidence>
<organism evidence="7 8">
    <name type="scientific">Roseibium aggregatum</name>
    <dbReference type="NCBI Taxonomy" id="187304"/>
    <lineage>
        <taxon>Bacteria</taxon>
        <taxon>Pseudomonadati</taxon>
        <taxon>Pseudomonadota</taxon>
        <taxon>Alphaproteobacteria</taxon>
        <taxon>Hyphomicrobiales</taxon>
        <taxon>Stappiaceae</taxon>
        <taxon>Roseibium</taxon>
    </lineage>
</organism>
<evidence type="ECO:0000256" key="4">
    <source>
        <dbReference type="ARBA" id="ARBA00023125"/>
    </source>
</evidence>
<evidence type="ECO:0000256" key="3">
    <source>
        <dbReference type="ARBA" id="ARBA00023015"/>
    </source>
</evidence>
<name>A0A0M6XYU4_9HYPH</name>
<dbReference type="AlphaFoldDB" id="A0A0M6XYU4"/>
<accession>A0A0M6XYU4</accession>
<dbReference type="OrthoDB" id="9806864at2"/>
<sequence length="166" mass="18500">MSERTENKGASKPLKNTGPDALGGDLDDFLCFAVYEANLAFNHLYRSLLEELGLTYPQYLVMTLLWRRNERTVKDIGDALSLEYNTLTPMIKRLEAMELVSRVRDLEDQRVVNVCLTAKGNALREKAAAVPQCVAEASGLSEQAFEDLKSALDTLRSNLKSTGDRT</sequence>
<evidence type="ECO:0000313" key="8">
    <source>
        <dbReference type="Proteomes" id="UP000048926"/>
    </source>
</evidence>
<keyword evidence="8" id="KW-1185">Reference proteome</keyword>
<dbReference type="SUPFAM" id="SSF46785">
    <property type="entry name" value="Winged helix' DNA-binding domain"/>
    <property type="match status" value="1"/>
</dbReference>
<reference evidence="8" key="1">
    <citation type="submission" date="2015-07" db="EMBL/GenBank/DDBJ databases">
        <authorList>
            <person name="Rodrigo-Torres Lidia"/>
            <person name="Arahal R.David."/>
        </authorList>
    </citation>
    <scope>NUCLEOTIDE SEQUENCE [LARGE SCALE GENOMIC DNA]</scope>
    <source>
        <strain evidence="8">CECT 4801</strain>
    </source>
</reference>
<evidence type="ECO:0000256" key="5">
    <source>
        <dbReference type="ARBA" id="ARBA00023163"/>
    </source>
</evidence>
<dbReference type="PROSITE" id="PS50995">
    <property type="entry name" value="HTH_MARR_2"/>
    <property type="match status" value="1"/>
</dbReference>